<comment type="caution">
    <text evidence="3">The sequence shown here is derived from an EMBL/GenBank/DDBJ whole genome shotgun (WGS) entry which is preliminary data.</text>
</comment>
<organism evidence="3 4">
    <name type="scientific">Beauveria bassiana</name>
    <name type="common">White muscardine disease fungus</name>
    <name type="synonym">Tritirachium shiotae</name>
    <dbReference type="NCBI Taxonomy" id="176275"/>
    <lineage>
        <taxon>Eukaryota</taxon>
        <taxon>Fungi</taxon>
        <taxon>Dikarya</taxon>
        <taxon>Ascomycota</taxon>
        <taxon>Pezizomycotina</taxon>
        <taxon>Sordariomycetes</taxon>
        <taxon>Hypocreomycetidae</taxon>
        <taxon>Hypocreales</taxon>
        <taxon>Cordycipitaceae</taxon>
        <taxon>Beauveria</taxon>
    </lineage>
</organism>
<evidence type="ECO:0000259" key="2">
    <source>
        <dbReference type="PROSITE" id="PS51752"/>
    </source>
</evidence>
<dbReference type="InterPro" id="IPR036404">
    <property type="entry name" value="Jacalin-like_lectin_dom_sf"/>
</dbReference>
<dbReference type="AlphaFoldDB" id="A0A2N6NG13"/>
<proteinExistence type="predicted"/>
<dbReference type="PROSITE" id="PS51752">
    <property type="entry name" value="JACALIN_LECTIN"/>
    <property type="match status" value="1"/>
</dbReference>
<gene>
    <name evidence="3" type="primary">GRFIN</name>
    <name evidence="3" type="ORF">BM221_008427</name>
</gene>
<evidence type="ECO:0000256" key="1">
    <source>
        <dbReference type="SAM" id="MobiDB-lite"/>
    </source>
</evidence>
<dbReference type="EMBL" id="MRVG01000009">
    <property type="protein sequence ID" value="PMB66225.1"/>
    <property type="molecule type" value="Genomic_DNA"/>
</dbReference>
<dbReference type="SUPFAM" id="SSF51101">
    <property type="entry name" value="Mannose-binding lectins"/>
    <property type="match status" value="1"/>
</dbReference>
<evidence type="ECO:0000313" key="3">
    <source>
        <dbReference type="EMBL" id="PMB66225.1"/>
    </source>
</evidence>
<dbReference type="Pfam" id="PF01419">
    <property type="entry name" value="Jacalin"/>
    <property type="match status" value="1"/>
</dbReference>
<feature type="compositionally biased region" description="Polar residues" evidence="1">
    <location>
        <begin position="1"/>
        <end position="12"/>
    </location>
</feature>
<dbReference type="Gene3D" id="2.100.10.30">
    <property type="entry name" value="Jacalin-like lectin domain"/>
    <property type="match status" value="1"/>
</dbReference>
<dbReference type="InterPro" id="IPR001229">
    <property type="entry name" value="Jacalin-like_lectin_dom"/>
</dbReference>
<evidence type="ECO:0000313" key="4">
    <source>
        <dbReference type="Proteomes" id="UP000235728"/>
    </source>
</evidence>
<name>A0A2N6NG13_BEABA</name>
<feature type="region of interest" description="Disordered" evidence="1">
    <location>
        <begin position="1"/>
        <end position="33"/>
    </location>
</feature>
<feature type="domain" description="Jacalin-type lectin" evidence="2">
    <location>
        <begin position="11"/>
        <end position="149"/>
    </location>
</feature>
<accession>A0A2N6NG13</accession>
<dbReference type="Proteomes" id="UP000235728">
    <property type="component" value="Unassembled WGS sequence"/>
</dbReference>
<protein>
    <submittedName>
        <fullName evidence="3">Griffithsin</fullName>
    </submittedName>
</protein>
<reference evidence="3 4" key="1">
    <citation type="journal article" date="2016" name="Appl. Microbiol. Biotechnol.">
        <title>Characterization of T-DNA insertion mutants with decreased virulence in the entomopathogenic fungus Beauveria bassiana JEF-007.</title>
        <authorList>
            <person name="Kim S."/>
            <person name="Lee S.J."/>
            <person name="Nai Y.S."/>
            <person name="Yu J.S."/>
            <person name="Lee M.R."/>
            <person name="Yang Y.T."/>
            <person name="Kim J.S."/>
        </authorList>
    </citation>
    <scope>NUCLEOTIDE SEQUENCE [LARGE SCALE GENOMIC DNA]</scope>
    <source>
        <strain evidence="3 4">JEF-007</strain>
    </source>
</reference>
<sequence length="157" mass="16749">MSAKATSQSGTVYSGPFGGTGGTPFQELPDAGGEKVQSIQMWEDYENGDYVVVGVKLTWPDDSIMAGQNRGTPKPDRPYVFAADEKFRTMTIRAGRYIDNISFETNLGTFEAGGKGGSAHTVDVGNGELVGFDGRAARCIDNVNAKAISTLLPDFIQ</sequence>